<reference evidence="2" key="1">
    <citation type="submission" date="2021-02" db="EMBL/GenBank/DDBJ databases">
        <authorList>
            <person name="Nowell W R."/>
        </authorList>
    </citation>
    <scope>NUCLEOTIDE SEQUENCE</scope>
</reference>
<protein>
    <recommendedName>
        <fullName evidence="4">Transposase</fullName>
    </recommendedName>
</protein>
<proteinExistence type="predicted"/>
<evidence type="ECO:0000313" key="3">
    <source>
        <dbReference type="Proteomes" id="UP000682733"/>
    </source>
</evidence>
<evidence type="ECO:0000313" key="1">
    <source>
        <dbReference type="EMBL" id="CAF0765932.1"/>
    </source>
</evidence>
<comment type="caution">
    <text evidence="2">The sequence shown here is derived from an EMBL/GenBank/DDBJ whole genome shotgun (WGS) entry which is preliminary data.</text>
</comment>
<organism evidence="2 3">
    <name type="scientific">Didymodactylos carnosus</name>
    <dbReference type="NCBI Taxonomy" id="1234261"/>
    <lineage>
        <taxon>Eukaryota</taxon>
        <taxon>Metazoa</taxon>
        <taxon>Spiralia</taxon>
        <taxon>Gnathifera</taxon>
        <taxon>Rotifera</taxon>
        <taxon>Eurotatoria</taxon>
        <taxon>Bdelloidea</taxon>
        <taxon>Philodinida</taxon>
        <taxon>Philodinidae</taxon>
        <taxon>Didymodactylos</taxon>
    </lineage>
</organism>
<dbReference type="Proteomes" id="UP000677228">
    <property type="component" value="Unassembled WGS sequence"/>
</dbReference>
<evidence type="ECO:0008006" key="4">
    <source>
        <dbReference type="Google" id="ProtNLM"/>
    </source>
</evidence>
<dbReference type="EMBL" id="CAJNOK010000631">
    <property type="protein sequence ID" value="CAF0765932.1"/>
    <property type="molecule type" value="Genomic_DNA"/>
</dbReference>
<gene>
    <name evidence="1" type="ORF">OVA965_LOCUS2813</name>
    <name evidence="2" type="ORF">TMI583_LOCUS2812</name>
</gene>
<dbReference type="EMBL" id="CAJOBA010000631">
    <property type="protein sequence ID" value="CAF3546128.1"/>
    <property type="molecule type" value="Genomic_DNA"/>
</dbReference>
<sequence>MSTIIVDLEKPKLSELIATLESAPKLEKLPNEIQSNSVYRLSYNTNTKGDKNNAVLRPHGNIKSPEITSTFRRTLPSTLLRIKEAVQNDTGTKVYKSMVSLSESGDNLPRNVDQLNCHRKQFLKKQRPTNDEIFNTILLSYEITDYIRICAFPNVTIVLIHQDAENSFQFLLDTATDYIPLYYDTTFKIGQFYLSILSYVHTAFEEKPVIPLAMLIHEYKDYEAHIQLTETLKKLTKVSSKCVMCDHELAFKNAFSHTFKKLQHVRCHNHYIEDVKKWLKADFKKIYDPEKRGVSNANENESPAQPLSEYEKMQRAPYEHVKSTWSNSFRTYFQRNHLTHVDEKVACSYVCLWDEMNCSPPTANPAESMNATVEKWLQWKEVSIDRFITLSYSFMRFYVNEIRRGYCGSGSYRLKTGYRQFSSDSGLLTTTKCYDIDQILVKIKESVEKQKQTTSSTNFTSSFSNIDSNDNSIIEEEETNENLNSTTTTLSSTIFNQANDNVKRCSMTVEQKAQMIEDLALLSFDPKTDRAAAKQYQTELVNK</sequence>
<dbReference type="AlphaFoldDB" id="A0A8S2GSF8"/>
<name>A0A8S2GSF8_9BILA</name>
<dbReference type="Proteomes" id="UP000682733">
    <property type="component" value="Unassembled WGS sequence"/>
</dbReference>
<accession>A0A8S2GSF8</accession>
<evidence type="ECO:0000313" key="2">
    <source>
        <dbReference type="EMBL" id="CAF3546128.1"/>
    </source>
</evidence>